<evidence type="ECO:0000313" key="1">
    <source>
        <dbReference type="EMBL" id="GLY83993.1"/>
    </source>
</evidence>
<reference evidence="1" key="1">
    <citation type="submission" date="2023-03" db="EMBL/GenBank/DDBJ databases">
        <title>Actinoallomurus iriomotensis NBRC 103684.</title>
        <authorList>
            <person name="Ichikawa N."/>
            <person name="Sato H."/>
            <person name="Tonouchi N."/>
        </authorList>
    </citation>
    <scope>NUCLEOTIDE SEQUENCE</scope>
    <source>
        <strain evidence="1">NBRC 103684</strain>
    </source>
</reference>
<dbReference type="EMBL" id="BSTK01000002">
    <property type="protein sequence ID" value="GLY83993.1"/>
    <property type="molecule type" value="Genomic_DNA"/>
</dbReference>
<accession>A0A9W6VT18</accession>
<name>A0A9W6VT18_9ACTN</name>
<keyword evidence="2" id="KW-1185">Reference proteome</keyword>
<comment type="caution">
    <text evidence="1">The sequence shown here is derived from an EMBL/GenBank/DDBJ whole genome shotgun (WGS) entry which is preliminary data.</text>
</comment>
<gene>
    <name evidence="1" type="ORF">Airi02_019220</name>
</gene>
<proteinExistence type="predicted"/>
<dbReference type="AlphaFoldDB" id="A0A9W6VT18"/>
<sequence>MVDGMRFVVPVPAAFARPNREVFGSSRGMTWLNAMNDQGRSGGPARPEGLANQRRCRLRAAEHLRPQNWGDILRVVDSIYTGEVRAYDVVTMLQRDGHPTALGEA</sequence>
<evidence type="ECO:0000313" key="2">
    <source>
        <dbReference type="Proteomes" id="UP001165074"/>
    </source>
</evidence>
<organism evidence="1 2">
    <name type="scientific">Actinoallomurus iriomotensis</name>
    <dbReference type="NCBI Taxonomy" id="478107"/>
    <lineage>
        <taxon>Bacteria</taxon>
        <taxon>Bacillati</taxon>
        <taxon>Actinomycetota</taxon>
        <taxon>Actinomycetes</taxon>
        <taxon>Streptosporangiales</taxon>
        <taxon>Thermomonosporaceae</taxon>
        <taxon>Actinoallomurus</taxon>
    </lineage>
</organism>
<dbReference type="Proteomes" id="UP001165074">
    <property type="component" value="Unassembled WGS sequence"/>
</dbReference>
<protein>
    <submittedName>
        <fullName evidence="1">Uncharacterized protein</fullName>
    </submittedName>
</protein>